<dbReference type="CDD" id="cd03768">
    <property type="entry name" value="SR_ResInv"/>
    <property type="match status" value="1"/>
</dbReference>
<protein>
    <submittedName>
        <fullName evidence="3">Site-specific DNA recombinase</fullName>
    </submittedName>
</protein>
<dbReference type="OrthoDB" id="9797501at2"/>
<dbReference type="InterPro" id="IPR050639">
    <property type="entry name" value="SSR_resolvase"/>
</dbReference>
<proteinExistence type="inferred from homology"/>
<keyword evidence="4" id="KW-1185">Reference proteome</keyword>
<dbReference type="SMART" id="SM00857">
    <property type="entry name" value="Resolvase"/>
    <property type="match status" value="1"/>
</dbReference>
<dbReference type="InterPro" id="IPR006119">
    <property type="entry name" value="Resolv_N"/>
</dbReference>
<name>A0A1I4PAR4_9FIRM</name>
<dbReference type="PROSITE" id="PS51736">
    <property type="entry name" value="RECOMBINASES_3"/>
    <property type="match status" value="1"/>
</dbReference>
<accession>A0A1I4PAR4</accession>
<dbReference type="RefSeq" id="WP_090943085.1">
    <property type="nucleotide sequence ID" value="NZ_FOTS01000060.1"/>
</dbReference>
<feature type="domain" description="Resolvase/invertase-type recombinase catalytic" evidence="2">
    <location>
        <begin position="1"/>
        <end position="157"/>
    </location>
</feature>
<dbReference type="EMBL" id="FOTS01000060">
    <property type="protein sequence ID" value="SFM24735.1"/>
    <property type="molecule type" value="Genomic_DNA"/>
</dbReference>
<dbReference type="AlphaFoldDB" id="A0A1I4PAR4"/>
<evidence type="ECO:0000313" key="4">
    <source>
        <dbReference type="Proteomes" id="UP000199520"/>
    </source>
</evidence>
<reference evidence="4" key="1">
    <citation type="submission" date="2016-10" db="EMBL/GenBank/DDBJ databases">
        <authorList>
            <person name="Varghese N."/>
            <person name="Submissions S."/>
        </authorList>
    </citation>
    <scope>NUCLEOTIDE SEQUENCE [LARGE SCALE GENOMIC DNA]</scope>
    <source>
        <strain evidence="4">DSM 13327</strain>
    </source>
</reference>
<organism evidence="3 4">
    <name type="scientific">Pelosinus propionicus DSM 13327</name>
    <dbReference type="NCBI Taxonomy" id="1123291"/>
    <lineage>
        <taxon>Bacteria</taxon>
        <taxon>Bacillati</taxon>
        <taxon>Bacillota</taxon>
        <taxon>Negativicutes</taxon>
        <taxon>Selenomonadales</taxon>
        <taxon>Sporomusaceae</taxon>
        <taxon>Pelosinus</taxon>
    </lineage>
</organism>
<evidence type="ECO:0000256" key="1">
    <source>
        <dbReference type="ARBA" id="ARBA00009913"/>
    </source>
</evidence>
<dbReference type="GO" id="GO:0003677">
    <property type="term" value="F:DNA binding"/>
    <property type="evidence" value="ECO:0007669"/>
    <property type="project" value="InterPro"/>
</dbReference>
<dbReference type="PANTHER" id="PTHR30461">
    <property type="entry name" value="DNA-INVERTASE FROM LAMBDOID PROPHAGE"/>
    <property type="match status" value="1"/>
</dbReference>
<dbReference type="SUPFAM" id="SSF53041">
    <property type="entry name" value="Resolvase-like"/>
    <property type="match status" value="1"/>
</dbReference>
<sequence>MKLGYVRVSAKDQNEGRQLLKMRELGIEERFIFIDKQSGKDFERPQYQAMKQVIREGDIIYMDALDRLGRNYDGIINEWKYITRELNADIVILENETLFDSRKFKAMDTVDVNGERVGMGKLLEDQFLSMLSYVAEQERMKIKQRQAEGIALAKAEGRAYGRHKVAIDDNFIAAYDQWKNREITAVKAMELAGMKKVTFYARVKEYEGQA</sequence>
<evidence type="ECO:0000259" key="2">
    <source>
        <dbReference type="PROSITE" id="PS51736"/>
    </source>
</evidence>
<dbReference type="PANTHER" id="PTHR30461:SF26">
    <property type="entry name" value="RESOLVASE HOMOLOG YNEB"/>
    <property type="match status" value="1"/>
</dbReference>
<dbReference type="InterPro" id="IPR036162">
    <property type="entry name" value="Resolvase-like_N_sf"/>
</dbReference>
<dbReference type="STRING" id="1123291.SAMN04490355_106024"/>
<comment type="similarity">
    <text evidence="1">Belongs to the site-specific recombinase resolvase family.</text>
</comment>
<gene>
    <name evidence="3" type="ORF">SAMN04490355_106024</name>
</gene>
<dbReference type="GO" id="GO:0000150">
    <property type="term" value="F:DNA strand exchange activity"/>
    <property type="evidence" value="ECO:0007669"/>
    <property type="project" value="InterPro"/>
</dbReference>
<evidence type="ECO:0000313" key="3">
    <source>
        <dbReference type="EMBL" id="SFM24735.1"/>
    </source>
</evidence>
<dbReference type="Pfam" id="PF00239">
    <property type="entry name" value="Resolvase"/>
    <property type="match status" value="1"/>
</dbReference>
<dbReference type="Proteomes" id="UP000199520">
    <property type="component" value="Unassembled WGS sequence"/>
</dbReference>
<dbReference type="Gene3D" id="3.40.50.1390">
    <property type="entry name" value="Resolvase, N-terminal catalytic domain"/>
    <property type="match status" value="1"/>
</dbReference>